<protein>
    <submittedName>
        <fullName evidence="2">Uncharacterized protein</fullName>
    </submittedName>
</protein>
<sequence>MSETTFDDDEFKDVNFDTIEENDKEVADVDIARYSPPVSLERIDKDTVIANMKAQQEIFEAFLEYVKNTLKPKVDYYTIVAGAKPSLGQTGAEKILDFLRIYPKFAVTHRVLSKSEISYDVTCNLYSKVDQRQVGSGGGFCSSQEDNYLYEWVYEKYLPKGIDKKNLEVKNFKGKDGKWFSKYRMELANHYNVANTVKKMGLKRAFVDATVRSTFASHIFTQDLEDSYIGTKLAREETTPIITPKTSNKTSTSPVEPRKAKTDTKTQATVNEALKYPDLDPQIYVMSGGKHKGERMIDCPSHYIEWNIDTAKKSKYKQTFEKVPMGEWVKFLEVCLKTHIALKEAKAETVTDKDLEPEFADIEQATPEELEKEFGKEE</sequence>
<gene>
    <name evidence="2" type="ORF">TM448A00237_0034</name>
    <name evidence="3" type="ORF">TM448B01100_0022</name>
</gene>
<reference evidence="2" key="1">
    <citation type="submission" date="2020-03" db="EMBL/GenBank/DDBJ databases">
        <title>The deep terrestrial virosphere.</title>
        <authorList>
            <person name="Holmfeldt K."/>
            <person name="Nilsson E."/>
            <person name="Simone D."/>
            <person name="Lopez-Fernandez M."/>
            <person name="Wu X."/>
            <person name="de Brujin I."/>
            <person name="Lundin D."/>
            <person name="Andersson A."/>
            <person name="Bertilsson S."/>
            <person name="Dopson M."/>
        </authorList>
    </citation>
    <scope>NUCLEOTIDE SEQUENCE</scope>
    <source>
        <strain evidence="2">TM448A00237</strain>
        <strain evidence="3">TM448B01100</strain>
    </source>
</reference>
<evidence type="ECO:0000313" key="2">
    <source>
        <dbReference type="EMBL" id="QJA45428.1"/>
    </source>
</evidence>
<evidence type="ECO:0000256" key="1">
    <source>
        <dbReference type="SAM" id="MobiDB-lite"/>
    </source>
</evidence>
<feature type="region of interest" description="Disordered" evidence="1">
    <location>
        <begin position="354"/>
        <end position="378"/>
    </location>
</feature>
<feature type="compositionally biased region" description="Low complexity" evidence="1">
    <location>
        <begin position="243"/>
        <end position="254"/>
    </location>
</feature>
<dbReference type="EMBL" id="MT144705">
    <property type="protein sequence ID" value="QJH97876.1"/>
    <property type="molecule type" value="Genomic_DNA"/>
</dbReference>
<accession>A0A6H1ZD10</accession>
<name>A0A6H1ZD10_9ZZZZ</name>
<evidence type="ECO:0000313" key="3">
    <source>
        <dbReference type="EMBL" id="QJH97876.1"/>
    </source>
</evidence>
<proteinExistence type="predicted"/>
<feature type="region of interest" description="Disordered" evidence="1">
    <location>
        <begin position="243"/>
        <end position="265"/>
    </location>
</feature>
<feature type="compositionally biased region" description="Acidic residues" evidence="1">
    <location>
        <begin position="357"/>
        <end position="371"/>
    </location>
</feature>
<dbReference type="AlphaFoldDB" id="A0A6H1ZD10"/>
<dbReference type="EMBL" id="MT143990">
    <property type="protein sequence ID" value="QJA45428.1"/>
    <property type="molecule type" value="Genomic_DNA"/>
</dbReference>
<organism evidence="2">
    <name type="scientific">viral metagenome</name>
    <dbReference type="NCBI Taxonomy" id="1070528"/>
    <lineage>
        <taxon>unclassified sequences</taxon>
        <taxon>metagenomes</taxon>
        <taxon>organismal metagenomes</taxon>
    </lineage>
</organism>